<evidence type="ECO:0000256" key="1">
    <source>
        <dbReference type="ARBA" id="ARBA00004383"/>
    </source>
</evidence>
<evidence type="ECO:0000256" key="8">
    <source>
        <dbReference type="ARBA" id="ARBA00022989"/>
    </source>
</evidence>
<dbReference type="Proteomes" id="UP000695802">
    <property type="component" value="Unassembled WGS sequence"/>
</dbReference>
<dbReference type="InterPro" id="IPR037682">
    <property type="entry name" value="TonB_C"/>
</dbReference>
<organism evidence="12 13">
    <name type="scientific">Xanthomonas bonasiae</name>
    <dbReference type="NCBI Taxonomy" id="2810351"/>
    <lineage>
        <taxon>Bacteria</taxon>
        <taxon>Pseudomonadati</taxon>
        <taxon>Pseudomonadota</taxon>
        <taxon>Gammaproteobacteria</taxon>
        <taxon>Lysobacterales</taxon>
        <taxon>Lysobacteraceae</taxon>
        <taxon>Xanthomonas</taxon>
    </lineage>
</organism>
<evidence type="ECO:0000256" key="4">
    <source>
        <dbReference type="ARBA" id="ARBA00022475"/>
    </source>
</evidence>
<sequence>MRQSIVSILIALGACVSIPAWADTPAAVCQVDAASQRVWPAPFPQHATSAGVVTLDVTVGKDGRASYTRIRTSSGQALLDASARRAVQHWTFRCPDQARPIAPVAIRYAAPACSLDIASKNRNPPTYPAAAKAARQQGDAYVSLRPQSTGADSEVRLVASSGSASLDQAALAAARKWRFACATPASANGWIEVPVRFELDTPAARAPLARAQAPGRDTQEADAVPLPYRSVAEAANALPKDRSLKTTTLAATPAGMHLYQSTKQAVEASEDYAVVNWIVFLPPHPLAPSVVRYTTSTDFSGAGSATAPARRVRAGRLCEASAATCQRLDAQIKKLLGGDR</sequence>
<dbReference type="InterPro" id="IPR051045">
    <property type="entry name" value="TonB-dependent_transducer"/>
</dbReference>
<keyword evidence="9" id="KW-0472">Membrane</keyword>
<reference evidence="12 13" key="1">
    <citation type="submission" date="2021-02" db="EMBL/GenBank/DDBJ databases">
        <title>Taxonomically Unique Crown Gall-Associated Xanthomonas Stains Have Deficiency in Virulence Repertories.</title>
        <authorList>
            <person name="Mafakheri H."/>
            <person name="Taghavi S.M."/>
            <person name="Dimkic I."/>
            <person name="Nemanja K."/>
            <person name="Osdaghi E."/>
        </authorList>
    </citation>
    <scope>NUCLEOTIDE SEQUENCE [LARGE SCALE GENOMIC DNA]</scope>
    <source>
        <strain evidence="12 13">FX4</strain>
    </source>
</reference>
<dbReference type="RefSeq" id="WP_191826615.1">
    <property type="nucleotide sequence ID" value="NZ_JACSQX010000014.1"/>
</dbReference>
<evidence type="ECO:0000256" key="10">
    <source>
        <dbReference type="SAM" id="SignalP"/>
    </source>
</evidence>
<dbReference type="InterPro" id="IPR006260">
    <property type="entry name" value="TonB/TolA_C"/>
</dbReference>
<keyword evidence="3" id="KW-0813">Transport</keyword>
<evidence type="ECO:0000313" key="13">
    <source>
        <dbReference type="Proteomes" id="UP000695802"/>
    </source>
</evidence>
<evidence type="ECO:0000259" key="11">
    <source>
        <dbReference type="PROSITE" id="PS52015"/>
    </source>
</evidence>
<evidence type="ECO:0000256" key="3">
    <source>
        <dbReference type="ARBA" id="ARBA00022448"/>
    </source>
</evidence>
<gene>
    <name evidence="12" type="ORF">JR064_07175</name>
</gene>
<protein>
    <submittedName>
        <fullName evidence="12">TonB family protein</fullName>
    </submittedName>
</protein>
<keyword evidence="6" id="KW-0812">Transmembrane</keyword>
<evidence type="ECO:0000256" key="5">
    <source>
        <dbReference type="ARBA" id="ARBA00022519"/>
    </source>
</evidence>
<keyword evidence="4" id="KW-1003">Cell membrane</keyword>
<keyword evidence="5" id="KW-0997">Cell inner membrane</keyword>
<proteinExistence type="inferred from homology"/>
<dbReference type="PROSITE" id="PS52015">
    <property type="entry name" value="TONB_CTD"/>
    <property type="match status" value="1"/>
</dbReference>
<keyword evidence="13" id="KW-1185">Reference proteome</keyword>
<evidence type="ECO:0000256" key="7">
    <source>
        <dbReference type="ARBA" id="ARBA00022927"/>
    </source>
</evidence>
<comment type="subcellular location">
    <subcellularLocation>
        <location evidence="1">Cell inner membrane</location>
        <topology evidence="1">Single-pass membrane protein</topology>
        <orientation evidence="1">Periplasmic side</orientation>
    </subcellularLocation>
</comment>
<keyword evidence="7" id="KW-0653">Protein transport</keyword>
<feature type="chain" id="PRO_5045284158" evidence="10">
    <location>
        <begin position="23"/>
        <end position="340"/>
    </location>
</feature>
<dbReference type="PANTHER" id="PTHR33446">
    <property type="entry name" value="PROTEIN TONB-RELATED"/>
    <property type="match status" value="1"/>
</dbReference>
<dbReference type="Pfam" id="PF03544">
    <property type="entry name" value="TonB_C"/>
    <property type="match status" value="2"/>
</dbReference>
<evidence type="ECO:0000313" key="12">
    <source>
        <dbReference type="EMBL" id="MBN6101949.1"/>
    </source>
</evidence>
<evidence type="ECO:0000256" key="2">
    <source>
        <dbReference type="ARBA" id="ARBA00006555"/>
    </source>
</evidence>
<dbReference type="PANTHER" id="PTHR33446:SF2">
    <property type="entry name" value="PROTEIN TONB"/>
    <property type="match status" value="1"/>
</dbReference>
<accession>A0ABS3B4W6</accession>
<comment type="caution">
    <text evidence="12">The sequence shown here is derived from an EMBL/GenBank/DDBJ whole genome shotgun (WGS) entry which is preliminary data.</text>
</comment>
<name>A0ABS3B4W6_9XANT</name>
<comment type="similarity">
    <text evidence="2">Belongs to the TonB family.</text>
</comment>
<dbReference type="PROSITE" id="PS51257">
    <property type="entry name" value="PROKAR_LIPOPROTEIN"/>
    <property type="match status" value="1"/>
</dbReference>
<dbReference type="Gene3D" id="3.30.1150.10">
    <property type="match status" value="2"/>
</dbReference>
<dbReference type="EMBL" id="JAFIWB010000005">
    <property type="protein sequence ID" value="MBN6101949.1"/>
    <property type="molecule type" value="Genomic_DNA"/>
</dbReference>
<feature type="domain" description="TonB C-terminal" evidence="11">
    <location>
        <begin position="112"/>
        <end position="206"/>
    </location>
</feature>
<evidence type="ECO:0000256" key="6">
    <source>
        <dbReference type="ARBA" id="ARBA00022692"/>
    </source>
</evidence>
<evidence type="ECO:0000256" key="9">
    <source>
        <dbReference type="ARBA" id="ARBA00023136"/>
    </source>
</evidence>
<feature type="signal peptide" evidence="10">
    <location>
        <begin position="1"/>
        <end position="22"/>
    </location>
</feature>
<dbReference type="NCBIfam" id="TIGR01352">
    <property type="entry name" value="tonB_Cterm"/>
    <property type="match status" value="2"/>
</dbReference>
<keyword evidence="10" id="KW-0732">Signal</keyword>
<keyword evidence="8" id="KW-1133">Transmembrane helix</keyword>
<dbReference type="SUPFAM" id="SSF74653">
    <property type="entry name" value="TolA/TonB C-terminal domain"/>
    <property type="match status" value="2"/>
</dbReference>